<dbReference type="Gene3D" id="3.40.50.620">
    <property type="entry name" value="HUPs"/>
    <property type="match status" value="1"/>
</dbReference>
<dbReference type="InterPro" id="IPR014729">
    <property type="entry name" value="Rossmann-like_a/b/a_fold"/>
</dbReference>
<accession>A0A291QCJ1</accession>
<dbReference type="CDD" id="cd00293">
    <property type="entry name" value="USP-like"/>
    <property type="match status" value="1"/>
</dbReference>
<evidence type="ECO:0000313" key="5">
    <source>
        <dbReference type="Proteomes" id="UP000221011"/>
    </source>
</evidence>
<comment type="similarity">
    <text evidence="1 2">Belongs to the universal stress protein A family.</text>
</comment>
<feature type="domain" description="UspA" evidence="3">
    <location>
        <begin position="2"/>
        <end position="136"/>
    </location>
</feature>
<sequence>MVVAFDDSPGARRALERAVELAHPEDAEVIVVAVEAHLPHYGATVGEVTEELEVEERDCHRWLAAAEAYAAEHGITVAGEVRAGHPAQELVRAAEEHEADLIVVGHSGHSSVWGRFLGATAEKISRHAPCSVLIVR</sequence>
<protein>
    <recommendedName>
        <fullName evidence="2">Universal stress protein</fullName>
    </recommendedName>
</protein>
<proteinExistence type="inferred from homology"/>
<evidence type="ECO:0000256" key="2">
    <source>
        <dbReference type="PIRNR" id="PIRNR006276"/>
    </source>
</evidence>
<dbReference type="PIRSF" id="PIRSF006276">
    <property type="entry name" value="UspA"/>
    <property type="match status" value="1"/>
</dbReference>
<gene>
    <name evidence="4" type="ORF">KY5_4324c</name>
</gene>
<evidence type="ECO:0000256" key="1">
    <source>
        <dbReference type="ARBA" id="ARBA00008791"/>
    </source>
</evidence>
<name>A0A291QCJ1_9ACTN</name>
<dbReference type="InterPro" id="IPR006015">
    <property type="entry name" value="Universal_stress_UspA"/>
</dbReference>
<dbReference type="InterPro" id="IPR006016">
    <property type="entry name" value="UspA"/>
</dbReference>
<keyword evidence="5" id="KW-1185">Reference proteome</keyword>
<keyword evidence="2" id="KW-0963">Cytoplasm</keyword>
<evidence type="ECO:0000259" key="3">
    <source>
        <dbReference type="Pfam" id="PF00582"/>
    </source>
</evidence>
<dbReference type="PANTHER" id="PTHR46268:SF6">
    <property type="entry name" value="UNIVERSAL STRESS PROTEIN UP12"/>
    <property type="match status" value="1"/>
</dbReference>
<dbReference type="AlphaFoldDB" id="A0A291QCJ1"/>
<organism evidence="4 5">
    <name type="scientific">Streptomyces formicae</name>
    <dbReference type="NCBI Taxonomy" id="1616117"/>
    <lineage>
        <taxon>Bacteria</taxon>
        <taxon>Bacillati</taxon>
        <taxon>Actinomycetota</taxon>
        <taxon>Actinomycetes</taxon>
        <taxon>Kitasatosporales</taxon>
        <taxon>Streptomycetaceae</taxon>
        <taxon>Streptomyces</taxon>
    </lineage>
</organism>
<dbReference type="PANTHER" id="PTHR46268">
    <property type="entry name" value="STRESS RESPONSE PROTEIN NHAX"/>
    <property type="match status" value="1"/>
</dbReference>
<dbReference type="Proteomes" id="UP000221011">
    <property type="component" value="Chromosome"/>
</dbReference>
<dbReference type="EMBL" id="CP022685">
    <property type="protein sequence ID" value="ATL29342.1"/>
    <property type="molecule type" value="Genomic_DNA"/>
</dbReference>
<dbReference type="SUPFAM" id="SSF52402">
    <property type="entry name" value="Adenine nucleotide alpha hydrolases-like"/>
    <property type="match status" value="1"/>
</dbReference>
<dbReference type="GO" id="GO:0005737">
    <property type="term" value="C:cytoplasm"/>
    <property type="evidence" value="ECO:0007669"/>
    <property type="project" value="UniProtKB-SubCell"/>
</dbReference>
<comment type="subcellular location">
    <subcellularLocation>
        <location evidence="2">Cytoplasm</location>
    </subcellularLocation>
</comment>
<dbReference type="Pfam" id="PF00582">
    <property type="entry name" value="Usp"/>
    <property type="match status" value="1"/>
</dbReference>
<reference evidence="4 5" key="1">
    <citation type="submission" date="2017-08" db="EMBL/GenBank/DDBJ databases">
        <title>Complete Genome Sequence of Streptomyces formicae KY5, the formicamycin producer.</title>
        <authorList>
            <person name="Holmes N.A."/>
            <person name="Devine R."/>
            <person name="Qin Z."/>
            <person name="Seipke R.F."/>
            <person name="Wilkinson B."/>
            <person name="Hutchings M.I."/>
        </authorList>
    </citation>
    <scope>NUCLEOTIDE SEQUENCE [LARGE SCALE GENOMIC DNA]</scope>
    <source>
        <strain evidence="4 5">KY5</strain>
    </source>
</reference>
<dbReference type="PRINTS" id="PR01438">
    <property type="entry name" value="UNVRSLSTRESS"/>
</dbReference>
<evidence type="ECO:0000313" key="4">
    <source>
        <dbReference type="EMBL" id="ATL29342.1"/>
    </source>
</evidence>
<dbReference type="KEGG" id="sfk:KY5_4324c"/>